<gene>
    <name evidence="2" type="ORF">LAME_0H08108G</name>
</gene>
<accession>A0A1G4KF16</accession>
<evidence type="ECO:0000256" key="1">
    <source>
        <dbReference type="SAM" id="MobiDB-lite"/>
    </source>
</evidence>
<dbReference type="OrthoDB" id="5351126at2759"/>
<evidence type="ECO:0000313" key="3">
    <source>
        <dbReference type="Proteomes" id="UP000191144"/>
    </source>
</evidence>
<keyword evidence="3" id="KW-1185">Reference proteome</keyword>
<feature type="region of interest" description="Disordered" evidence="1">
    <location>
        <begin position="327"/>
        <end position="355"/>
    </location>
</feature>
<dbReference type="EMBL" id="LT598480">
    <property type="protein sequence ID" value="SCV03150.1"/>
    <property type="molecule type" value="Genomic_DNA"/>
</dbReference>
<feature type="compositionally biased region" description="Low complexity" evidence="1">
    <location>
        <begin position="334"/>
        <end position="355"/>
    </location>
</feature>
<protein>
    <submittedName>
        <fullName evidence="2">LAME_0H08108g1_1</fullName>
    </submittedName>
</protein>
<organism evidence="2 3">
    <name type="scientific">Lachancea meyersii CBS 8951</name>
    <dbReference type="NCBI Taxonomy" id="1266667"/>
    <lineage>
        <taxon>Eukaryota</taxon>
        <taxon>Fungi</taxon>
        <taxon>Dikarya</taxon>
        <taxon>Ascomycota</taxon>
        <taxon>Saccharomycotina</taxon>
        <taxon>Saccharomycetes</taxon>
        <taxon>Saccharomycetales</taxon>
        <taxon>Saccharomycetaceae</taxon>
        <taxon>Lachancea</taxon>
    </lineage>
</organism>
<dbReference type="Proteomes" id="UP000191144">
    <property type="component" value="Chromosome H"/>
</dbReference>
<feature type="region of interest" description="Disordered" evidence="1">
    <location>
        <begin position="36"/>
        <end position="64"/>
    </location>
</feature>
<reference evidence="3" key="1">
    <citation type="submission" date="2016-03" db="EMBL/GenBank/DDBJ databases">
        <authorList>
            <person name="Devillers Hugo."/>
        </authorList>
    </citation>
    <scope>NUCLEOTIDE SEQUENCE [LARGE SCALE GENOMIC DNA]</scope>
</reference>
<sequence length="811" mass="91632">MPGIPQINILSSNYSRYGTSIYQTLYSNSEESCSTSSARGAANVSNKDGNSGNDGGTDFDNTNTKSKLKRKYKSLLQNYGGNSSSRAKKFIGKFHDHSPSDSFSLFSLRSSYSNRNLPTSHSRTAISSAGAQHEVISEYYRPYDDINSLPVEILGAVIEQFTPGACFEDSRTLVRCLYINKKFYAATKPELYKSPAFTSTYRVAQFVTSIRIHPENGLHVRHLNLSTLKNGIIEGHRCHAEHRCGFEQERISARRRTSARDVLEEADEDQSSDTEAGGATIERSESPIDEDLPDIALAGWRDWRYRFDPLYGNQMLSCHNVLRKVSSRPSSIHSTGTNSTSTASGGRRSHRSNSSVTSFTTSIISPFYNSPSLSSLSLIPSYDSSSGKKSGRWFNKLFSTRKTPKQQYEKYVETNFKNRKNIDELCNDAVRDNTNRAAVKFSVETNLKDQPFHDRHPMTNKFLLKYALSKDVPLGYLFHVVNHCPNIITLNLADLNISTDFKLHARTSQKWNHATSLLPDMHAPVSEDDALWGRNLEPLYFTDSAKGHGYYANPGGLMSKKLEDLHFVSPYAMVGESWISSHYPPPIDERTKIRGQRSRSQKQHDYTLTKVEVRDLFQLMYDKLGSLSTLHMDNVVWCNQSDVKEFVFSSLDRNPLLEVFFSHAGMGRNLSWASSGHVCQFVATLLLGEVLDHDDLYVEDLFNVRTERYNCDADHDCMILGRSNSVRVCTYSHKTITCRLQVRRGSHFTLETSIDSDSTVLCEFSLGPERQANDEGLARVEELAHQLVGRLESLRTAELRRHIGENQYTMH</sequence>
<feature type="compositionally biased region" description="Low complexity" evidence="1">
    <location>
        <begin position="48"/>
        <end position="64"/>
    </location>
</feature>
<evidence type="ECO:0000313" key="2">
    <source>
        <dbReference type="EMBL" id="SCV03150.1"/>
    </source>
</evidence>
<feature type="region of interest" description="Disordered" evidence="1">
    <location>
        <begin position="255"/>
        <end position="288"/>
    </location>
</feature>
<name>A0A1G4KF16_9SACH</name>
<proteinExistence type="predicted"/>
<dbReference type="AlphaFoldDB" id="A0A1G4KF16"/>